<dbReference type="PANTHER" id="PTHR19353:SF19">
    <property type="entry name" value="DELTA(5) FATTY ACID DESATURASE C-RELATED"/>
    <property type="match status" value="1"/>
</dbReference>
<evidence type="ECO:0000313" key="3">
    <source>
        <dbReference type="EMBL" id="MDQ0467158.1"/>
    </source>
</evidence>
<feature type="transmembrane region" description="Helical" evidence="1">
    <location>
        <begin position="63"/>
        <end position="92"/>
    </location>
</feature>
<dbReference type="Proteomes" id="UP001242480">
    <property type="component" value="Unassembled WGS sequence"/>
</dbReference>
<gene>
    <name evidence="3" type="ORF">QO011_000153</name>
</gene>
<feature type="transmembrane region" description="Helical" evidence="1">
    <location>
        <begin position="215"/>
        <end position="234"/>
    </location>
</feature>
<dbReference type="InterPro" id="IPR005804">
    <property type="entry name" value="FA_desaturase_dom"/>
</dbReference>
<evidence type="ECO:0000313" key="4">
    <source>
        <dbReference type="Proteomes" id="UP001242480"/>
    </source>
</evidence>
<dbReference type="RefSeq" id="WP_307266436.1">
    <property type="nucleotide sequence ID" value="NZ_JAUSVX010000001.1"/>
</dbReference>
<dbReference type="EMBL" id="JAUSVX010000001">
    <property type="protein sequence ID" value="MDQ0467158.1"/>
    <property type="molecule type" value="Genomic_DNA"/>
</dbReference>
<dbReference type="CDD" id="cd03511">
    <property type="entry name" value="Rhizopine-oxygenase-like"/>
    <property type="match status" value="1"/>
</dbReference>
<sequence>MDRARSGDDLRPSRRDYSLVGRDARRAVETGLAAAEWYHTDIPRKLMKELMKRSDGPAIRDTLIWLAALGLSAAGGTWFWGTAWCVPFFFVYGTLYGSASDSRWHECGHGTAFRTPWMNDAVYQLACFMIMRNPVTWRWSHARHHTDTVIVGRDPEIAVMRPPDLVRLVLNLFGLLDAWHAMLDMARNAAGRMSAEERTFIPEQEQPKAIRIARVWLAIYMATVALALALHSWLPLMLVGLPRLYGAWHHVMTGLLQHGGLADNVTDHRLNSRTVTMNPLSRFIYWNMNYHVEHHMFPMVPYHALPRLHDLIKNDLPAPSPSILAGYREMIPAFLRQLRNEDYCLKRELPPTARPYREDLHDVASMAAE</sequence>
<keyword evidence="1" id="KW-0812">Transmembrane</keyword>
<comment type="caution">
    <text evidence="3">The sequence shown here is derived from an EMBL/GenBank/DDBJ whole genome shotgun (WGS) entry which is preliminary data.</text>
</comment>
<dbReference type="Pfam" id="PF00487">
    <property type="entry name" value="FA_desaturase"/>
    <property type="match status" value="1"/>
</dbReference>
<keyword evidence="1" id="KW-1133">Transmembrane helix</keyword>
<proteinExistence type="predicted"/>
<feature type="domain" description="Fatty acid desaturase" evidence="2">
    <location>
        <begin position="84"/>
        <end position="318"/>
    </location>
</feature>
<feature type="transmembrane region" description="Helical" evidence="1">
    <location>
        <begin position="165"/>
        <end position="183"/>
    </location>
</feature>
<dbReference type="InterPro" id="IPR039393">
    <property type="entry name" value="Rhizopine-oxygenase-like"/>
</dbReference>
<dbReference type="PANTHER" id="PTHR19353">
    <property type="entry name" value="FATTY ACID DESATURASE 2"/>
    <property type="match status" value="1"/>
</dbReference>
<keyword evidence="4" id="KW-1185">Reference proteome</keyword>
<keyword evidence="1" id="KW-0472">Membrane</keyword>
<name>A0ABU0J146_9HYPH</name>
<accession>A0ABU0J146</accession>
<protein>
    <submittedName>
        <fullName evidence="3">Fatty acid desaturase</fullName>
    </submittedName>
</protein>
<reference evidence="3 4" key="1">
    <citation type="submission" date="2023-07" db="EMBL/GenBank/DDBJ databases">
        <title>Genomic Encyclopedia of Type Strains, Phase IV (KMG-IV): sequencing the most valuable type-strain genomes for metagenomic binning, comparative biology and taxonomic classification.</title>
        <authorList>
            <person name="Goeker M."/>
        </authorList>
    </citation>
    <scope>NUCLEOTIDE SEQUENCE [LARGE SCALE GENOMIC DNA]</scope>
    <source>
        <strain evidence="3 4">DSM 19619</strain>
    </source>
</reference>
<dbReference type="InterPro" id="IPR012171">
    <property type="entry name" value="Fatty_acid_desaturase"/>
</dbReference>
<evidence type="ECO:0000256" key="1">
    <source>
        <dbReference type="SAM" id="Phobius"/>
    </source>
</evidence>
<evidence type="ECO:0000259" key="2">
    <source>
        <dbReference type="Pfam" id="PF00487"/>
    </source>
</evidence>
<organism evidence="3 4">
    <name type="scientific">Labrys wisconsinensis</name>
    <dbReference type="NCBI Taxonomy" id="425677"/>
    <lineage>
        <taxon>Bacteria</taxon>
        <taxon>Pseudomonadati</taxon>
        <taxon>Pseudomonadota</taxon>
        <taxon>Alphaproteobacteria</taxon>
        <taxon>Hyphomicrobiales</taxon>
        <taxon>Xanthobacteraceae</taxon>
        <taxon>Labrys</taxon>
    </lineage>
</organism>